<feature type="compositionally biased region" description="Polar residues" evidence="1">
    <location>
        <begin position="153"/>
        <end position="176"/>
    </location>
</feature>
<comment type="caution">
    <text evidence="2">The sequence shown here is derived from an EMBL/GenBank/DDBJ whole genome shotgun (WGS) entry which is preliminary data.</text>
</comment>
<dbReference type="Proteomes" id="UP000886653">
    <property type="component" value="Unassembled WGS sequence"/>
</dbReference>
<gene>
    <name evidence="2" type="ORF">CROQUDRAFT_100230</name>
</gene>
<dbReference type="EMBL" id="MU167451">
    <property type="protein sequence ID" value="KAG0140351.1"/>
    <property type="molecule type" value="Genomic_DNA"/>
</dbReference>
<accession>A0A9P6N6B0</accession>
<feature type="compositionally biased region" description="Polar residues" evidence="1">
    <location>
        <begin position="294"/>
        <end position="329"/>
    </location>
</feature>
<evidence type="ECO:0000313" key="3">
    <source>
        <dbReference type="Proteomes" id="UP000886653"/>
    </source>
</evidence>
<feature type="compositionally biased region" description="Polar residues" evidence="1">
    <location>
        <begin position="80"/>
        <end position="98"/>
    </location>
</feature>
<sequence>MILFTLVPQVLLLIITIQFQFPWAVLGHFKFDPNLKPPVESEAETSLLVHQQHQHSEGEASSPRHHVSGLWPEGLEISGTEGSNQLEKGTSNPSNMEHSLQLQKPKFDLPRDFLRLSLPSQHGDENVSNVHTPPNPALGFSSGTSFAKGPAQNKDQSTPQYSEGSPNHSNMENNLQHHQRLNPGHSGDFLGLGLPRSEGVPISSLSHQQQQQSAGVTSMSGHSLDLWLATLSSYDLAHLRERVRFFEGLKNSGPEGLNQPGKASDFLRLSLPGQHGDDNISNVHTPPNPALGFSSGTSSAKGPTQNKDQSTPQYSEGSPNPSNMGNNLQPHPRPSPGHSGEFLRSVLPRTHSK</sequence>
<feature type="region of interest" description="Disordered" evidence="1">
    <location>
        <begin position="249"/>
        <end position="353"/>
    </location>
</feature>
<evidence type="ECO:0000256" key="1">
    <source>
        <dbReference type="SAM" id="MobiDB-lite"/>
    </source>
</evidence>
<organism evidence="2 3">
    <name type="scientific">Cronartium quercuum f. sp. fusiforme G11</name>
    <dbReference type="NCBI Taxonomy" id="708437"/>
    <lineage>
        <taxon>Eukaryota</taxon>
        <taxon>Fungi</taxon>
        <taxon>Dikarya</taxon>
        <taxon>Basidiomycota</taxon>
        <taxon>Pucciniomycotina</taxon>
        <taxon>Pucciniomycetes</taxon>
        <taxon>Pucciniales</taxon>
        <taxon>Coleosporiaceae</taxon>
        <taxon>Cronartium</taxon>
    </lineage>
</organism>
<reference evidence="2" key="1">
    <citation type="submission" date="2013-11" db="EMBL/GenBank/DDBJ databases">
        <title>Genome sequence of the fusiform rust pathogen reveals effectors for host alternation and coevolution with pine.</title>
        <authorList>
            <consortium name="DOE Joint Genome Institute"/>
            <person name="Smith K."/>
            <person name="Pendleton A."/>
            <person name="Kubisiak T."/>
            <person name="Anderson C."/>
            <person name="Salamov A."/>
            <person name="Aerts A."/>
            <person name="Riley R."/>
            <person name="Clum A."/>
            <person name="Lindquist E."/>
            <person name="Ence D."/>
            <person name="Campbell M."/>
            <person name="Kronenberg Z."/>
            <person name="Feau N."/>
            <person name="Dhillon B."/>
            <person name="Hamelin R."/>
            <person name="Burleigh J."/>
            <person name="Smith J."/>
            <person name="Yandell M."/>
            <person name="Nelson C."/>
            <person name="Grigoriev I."/>
            <person name="Davis J."/>
        </authorList>
    </citation>
    <scope>NUCLEOTIDE SEQUENCE</scope>
    <source>
        <strain evidence="2">G11</strain>
    </source>
</reference>
<protein>
    <submittedName>
        <fullName evidence="2">Uncharacterized protein</fullName>
    </submittedName>
</protein>
<feature type="region of interest" description="Disordered" evidence="1">
    <location>
        <begin position="119"/>
        <end position="185"/>
    </location>
</feature>
<keyword evidence="3" id="KW-1185">Reference proteome</keyword>
<dbReference type="AlphaFoldDB" id="A0A9P6N6B0"/>
<evidence type="ECO:0000313" key="2">
    <source>
        <dbReference type="EMBL" id="KAG0140351.1"/>
    </source>
</evidence>
<feature type="region of interest" description="Disordered" evidence="1">
    <location>
        <begin position="42"/>
        <end position="98"/>
    </location>
</feature>
<proteinExistence type="predicted"/>
<name>A0A9P6N6B0_9BASI</name>